<feature type="compositionally biased region" description="Acidic residues" evidence="1">
    <location>
        <begin position="60"/>
        <end position="77"/>
    </location>
</feature>
<name>A0A915KTY4_ROMCU</name>
<protein>
    <submittedName>
        <fullName evidence="3">Uncharacterized protein</fullName>
    </submittedName>
</protein>
<dbReference type="Proteomes" id="UP000887565">
    <property type="component" value="Unplaced"/>
</dbReference>
<accession>A0A915KTY4</accession>
<evidence type="ECO:0000313" key="2">
    <source>
        <dbReference type="Proteomes" id="UP000887565"/>
    </source>
</evidence>
<evidence type="ECO:0000313" key="3">
    <source>
        <dbReference type="WBParaSite" id="nRc.2.0.1.t41053-RA"/>
    </source>
</evidence>
<dbReference type="AlphaFoldDB" id="A0A915KTY4"/>
<dbReference type="WBParaSite" id="nRc.2.0.1.t41053-RA">
    <property type="protein sequence ID" value="nRc.2.0.1.t41053-RA"/>
    <property type="gene ID" value="nRc.2.0.1.g41053"/>
</dbReference>
<keyword evidence="2" id="KW-1185">Reference proteome</keyword>
<organism evidence="2 3">
    <name type="scientific">Romanomermis culicivorax</name>
    <name type="common">Nematode worm</name>
    <dbReference type="NCBI Taxonomy" id="13658"/>
    <lineage>
        <taxon>Eukaryota</taxon>
        <taxon>Metazoa</taxon>
        <taxon>Ecdysozoa</taxon>
        <taxon>Nematoda</taxon>
        <taxon>Enoplea</taxon>
        <taxon>Dorylaimia</taxon>
        <taxon>Mermithida</taxon>
        <taxon>Mermithoidea</taxon>
        <taxon>Mermithidae</taxon>
        <taxon>Romanomermis</taxon>
    </lineage>
</organism>
<evidence type="ECO:0000256" key="1">
    <source>
        <dbReference type="SAM" id="MobiDB-lite"/>
    </source>
</evidence>
<reference evidence="3" key="1">
    <citation type="submission" date="2022-11" db="UniProtKB">
        <authorList>
            <consortium name="WormBaseParasite"/>
        </authorList>
    </citation>
    <scope>IDENTIFICATION</scope>
</reference>
<feature type="region of interest" description="Disordered" evidence="1">
    <location>
        <begin position="54"/>
        <end position="87"/>
    </location>
</feature>
<sequence length="182" mass="20780">VRPSIFDRDTPFEYASNFKALLEGIFHRQLKSKNRFSLEPSLSSIQYTFNLNSDQKTDDISNDETDSNSDSDEDSGSDYDSVNDKEESLAEKTIDSVELVTINFKFSSRKLDGQGLNAMRQMLHSKVDSMTNYHIDLVMEEDSDHVDGNLLTKEDFLTRCSRSKRSAVGCFEDDDAELYEIQ</sequence>
<proteinExistence type="predicted"/>